<evidence type="ECO:0000313" key="2">
    <source>
        <dbReference type="Proteomes" id="UP001335100"/>
    </source>
</evidence>
<comment type="caution">
    <text evidence="1">The sequence shown here is derived from an EMBL/GenBank/DDBJ whole genome shotgun (WGS) entry which is preliminary data.</text>
</comment>
<keyword evidence="2" id="KW-1185">Reference proteome</keyword>
<proteinExistence type="predicted"/>
<name>A0ABU7HWY6_9PSED</name>
<dbReference type="EMBL" id="JAZDQJ010000032">
    <property type="protein sequence ID" value="MEE1936072.1"/>
    <property type="molecule type" value="Genomic_DNA"/>
</dbReference>
<protein>
    <recommendedName>
        <fullName evidence="3">Lipoprotein</fullName>
    </recommendedName>
</protein>
<dbReference type="Proteomes" id="UP001335100">
    <property type="component" value="Unassembled WGS sequence"/>
</dbReference>
<evidence type="ECO:0000313" key="1">
    <source>
        <dbReference type="EMBL" id="MEE1936072.1"/>
    </source>
</evidence>
<sequence>MIERPSSVALLLALLLLAGCGSRQRVPETPPVVLSPAAWQQVDREIVMASRGAAGSAGDYARRSMQVWREEVQRHTEADFIPWFTGYWTQQWLTLKVAWYKMSQERDHPDNRLALYLQEAYRERVLEPVAEQINPDLIRERATELYVQLLGREVTGIQQRYRPAPDQFALHLNRVPAIALGPPAARDASLQQLLVAQPFIQLPAWRALDENIRKAAAANASASDNGLSSVASKASNRLEATLAPRGALSAVAAAVGKAAGMAISLASAGIGAMMHESDRPEMVEQLRVILNVALNEEWQNLMENHATGVMAGVWSLSGQIEGNLAAPVDMAPRTDALP</sequence>
<evidence type="ECO:0008006" key="3">
    <source>
        <dbReference type="Google" id="ProtNLM"/>
    </source>
</evidence>
<gene>
    <name evidence="1" type="ORF">V0R50_22835</name>
</gene>
<organism evidence="1 2">
    <name type="scientific">Pseudomonas ulcerans</name>
    <dbReference type="NCBI Taxonomy" id="3115852"/>
    <lineage>
        <taxon>Bacteria</taxon>
        <taxon>Pseudomonadati</taxon>
        <taxon>Pseudomonadota</taxon>
        <taxon>Gammaproteobacteria</taxon>
        <taxon>Pseudomonadales</taxon>
        <taxon>Pseudomonadaceae</taxon>
        <taxon>Pseudomonas</taxon>
    </lineage>
</organism>
<accession>A0ABU7HWY6</accession>
<dbReference type="PROSITE" id="PS51257">
    <property type="entry name" value="PROKAR_LIPOPROTEIN"/>
    <property type="match status" value="1"/>
</dbReference>
<dbReference type="RefSeq" id="WP_330076766.1">
    <property type="nucleotide sequence ID" value="NZ_JAZDQJ010000032.1"/>
</dbReference>
<reference evidence="1 2" key="1">
    <citation type="submission" date="2024-01" db="EMBL/GenBank/DDBJ databases">
        <title>Unpublished Manusciprt.</title>
        <authorList>
            <person name="Duman M."/>
            <person name="Valdes E.G."/>
            <person name="Ajmi N."/>
            <person name="Altun S."/>
            <person name="Saticioglu I.B."/>
        </authorList>
    </citation>
    <scope>NUCLEOTIDE SEQUENCE [LARGE SCALE GENOMIC DNA]</scope>
    <source>
        <strain evidence="1 2">148P</strain>
    </source>
</reference>